<dbReference type="RefSeq" id="XP_013271401.1">
    <property type="nucleotide sequence ID" value="XM_013415947.1"/>
</dbReference>
<dbReference type="VEuPathDB" id="FungiDB:Z518_11003"/>
<sequence length="272" mass="30158">MAADAAESLWQKFFDQHKSIVSLLDTHASLLAEMCQSCADISPAQELVQARLAHTESLIATFKESTESVREATKREEIIFEATSSPPHNVPPPRPHVPATPALDPSGLFTVDTNPTPIEQLFRDNSKSGDKSKNQSKRKGDEPQVQLSYVNGASHDSPKKKKKKLKPSDQGPEQDSGADDSFLRGVEARLQAKEERKKAKQDKKRKRQSDSSISNGVKGPKNKKRKQRHDNKASSKTLEIRQNQSSKRPNAESTGTGTQNDQPSKKQKKNKT</sequence>
<name>A0A0D2ITN0_9EURO</name>
<dbReference type="OrthoDB" id="4155053at2759"/>
<dbReference type="GeneID" id="25299074"/>
<feature type="compositionally biased region" description="Basic residues" evidence="1">
    <location>
        <begin position="198"/>
        <end position="207"/>
    </location>
</feature>
<feature type="compositionally biased region" description="Basic residues" evidence="1">
    <location>
        <begin position="220"/>
        <end position="229"/>
    </location>
</feature>
<feature type="compositionally biased region" description="Basic and acidic residues" evidence="1">
    <location>
        <begin position="121"/>
        <end position="142"/>
    </location>
</feature>
<dbReference type="VEuPathDB" id="FungiDB:Z518_05132"/>
<feature type="compositionally biased region" description="Pro residues" evidence="1">
    <location>
        <begin position="88"/>
        <end position="98"/>
    </location>
</feature>
<feature type="compositionally biased region" description="Polar residues" evidence="1">
    <location>
        <begin position="234"/>
        <end position="262"/>
    </location>
</feature>
<organism evidence="2 4">
    <name type="scientific">Rhinocladiella mackenziei CBS 650.93</name>
    <dbReference type="NCBI Taxonomy" id="1442369"/>
    <lineage>
        <taxon>Eukaryota</taxon>
        <taxon>Fungi</taxon>
        <taxon>Dikarya</taxon>
        <taxon>Ascomycota</taxon>
        <taxon>Pezizomycotina</taxon>
        <taxon>Eurotiomycetes</taxon>
        <taxon>Chaetothyriomycetidae</taxon>
        <taxon>Chaetothyriales</taxon>
        <taxon>Herpotrichiellaceae</taxon>
        <taxon>Rhinocladiella</taxon>
    </lineage>
</organism>
<evidence type="ECO:0000256" key="1">
    <source>
        <dbReference type="SAM" id="MobiDB-lite"/>
    </source>
</evidence>
<proteinExistence type="predicted"/>
<dbReference type="EMBL" id="KN847484">
    <property type="protein sequence ID" value="KIX00075.1"/>
    <property type="molecule type" value="Genomic_DNA"/>
</dbReference>
<feature type="region of interest" description="Disordered" evidence="1">
    <location>
        <begin position="81"/>
        <end position="272"/>
    </location>
</feature>
<dbReference type="RefSeq" id="XP_013266965.1">
    <property type="nucleotide sequence ID" value="XM_013411511.1"/>
</dbReference>
<dbReference type="EMBL" id="KN847478">
    <property type="protein sequence ID" value="KIX04265.1"/>
    <property type="molecule type" value="Genomic_DNA"/>
</dbReference>
<dbReference type="HOGENOM" id="CLU_1026850_0_0_1"/>
<evidence type="ECO:0000313" key="3">
    <source>
        <dbReference type="EMBL" id="KIX04265.1"/>
    </source>
</evidence>
<evidence type="ECO:0000313" key="4">
    <source>
        <dbReference type="Proteomes" id="UP000053617"/>
    </source>
</evidence>
<dbReference type="Proteomes" id="UP000053617">
    <property type="component" value="Unassembled WGS sequence"/>
</dbReference>
<dbReference type="AlphaFoldDB" id="A0A0D2ITN0"/>
<dbReference type="GeneID" id="25293203"/>
<reference evidence="2 4" key="1">
    <citation type="submission" date="2015-01" db="EMBL/GenBank/DDBJ databases">
        <title>The Genome Sequence of Rhinocladiella mackenzie CBS 650.93.</title>
        <authorList>
            <consortium name="The Broad Institute Genomics Platform"/>
            <person name="Cuomo C."/>
            <person name="de Hoog S."/>
            <person name="Gorbushina A."/>
            <person name="Stielow B."/>
            <person name="Teixiera M."/>
            <person name="Abouelleil A."/>
            <person name="Chapman S.B."/>
            <person name="Priest M."/>
            <person name="Young S.K."/>
            <person name="Wortman J."/>
            <person name="Nusbaum C."/>
            <person name="Birren B."/>
        </authorList>
    </citation>
    <scope>NUCLEOTIDE SEQUENCE [LARGE SCALE GENOMIC DNA]</scope>
    <source>
        <strain evidence="2 4">CBS 650.93</strain>
    </source>
</reference>
<feature type="compositionally biased region" description="Basic and acidic residues" evidence="1">
    <location>
        <begin position="186"/>
        <end position="197"/>
    </location>
</feature>
<protein>
    <submittedName>
        <fullName evidence="2">Uncharacterized protein</fullName>
    </submittedName>
</protein>
<evidence type="ECO:0000313" key="2">
    <source>
        <dbReference type="EMBL" id="KIX00075.1"/>
    </source>
</evidence>
<keyword evidence="4" id="KW-1185">Reference proteome</keyword>
<accession>A0A0D2ITN0</accession>
<gene>
    <name evidence="3" type="ORF">Z518_05132</name>
    <name evidence="2" type="ORF">Z518_11003</name>
</gene>